<feature type="compositionally biased region" description="Polar residues" evidence="1">
    <location>
        <begin position="81"/>
        <end position="105"/>
    </location>
</feature>
<organism evidence="4 5">
    <name type="scientific">Stakelama saccharophila</name>
    <dbReference type="NCBI Taxonomy" id="3075605"/>
    <lineage>
        <taxon>Bacteria</taxon>
        <taxon>Pseudomonadati</taxon>
        <taxon>Pseudomonadota</taxon>
        <taxon>Alphaproteobacteria</taxon>
        <taxon>Sphingomonadales</taxon>
        <taxon>Sphingomonadaceae</taxon>
        <taxon>Stakelama</taxon>
    </lineage>
</organism>
<dbReference type="Pfam" id="PF13202">
    <property type="entry name" value="EF-hand_5"/>
    <property type="match status" value="2"/>
</dbReference>
<accession>A0ABZ0BBI9</accession>
<evidence type="ECO:0000256" key="1">
    <source>
        <dbReference type="SAM" id="MobiDB-lite"/>
    </source>
</evidence>
<dbReference type="RefSeq" id="WP_313917375.1">
    <property type="nucleotide sequence ID" value="NZ_CP135076.1"/>
</dbReference>
<evidence type="ECO:0000313" key="5">
    <source>
        <dbReference type="Proteomes" id="UP001302249"/>
    </source>
</evidence>
<dbReference type="InterPro" id="IPR011992">
    <property type="entry name" value="EF-hand-dom_pair"/>
</dbReference>
<gene>
    <name evidence="4" type="ORF">RPR59_05195</name>
</gene>
<protein>
    <recommendedName>
        <fullName evidence="3">EF-hand domain-containing protein</fullName>
    </recommendedName>
</protein>
<dbReference type="EMBL" id="CP135076">
    <property type="protein sequence ID" value="WNO54649.1"/>
    <property type="molecule type" value="Genomic_DNA"/>
</dbReference>
<dbReference type="InterPro" id="IPR018247">
    <property type="entry name" value="EF_Hand_1_Ca_BS"/>
</dbReference>
<dbReference type="PROSITE" id="PS00018">
    <property type="entry name" value="EF_HAND_1"/>
    <property type="match status" value="1"/>
</dbReference>
<dbReference type="InterPro" id="IPR002048">
    <property type="entry name" value="EF_hand_dom"/>
</dbReference>
<dbReference type="SUPFAM" id="SSF47473">
    <property type="entry name" value="EF-hand"/>
    <property type="match status" value="1"/>
</dbReference>
<keyword evidence="2" id="KW-0732">Signal</keyword>
<evidence type="ECO:0000313" key="4">
    <source>
        <dbReference type="EMBL" id="WNO54649.1"/>
    </source>
</evidence>
<dbReference type="PROSITE" id="PS50222">
    <property type="entry name" value="EF_HAND_2"/>
    <property type="match status" value="1"/>
</dbReference>
<feature type="region of interest" description="Disordered" evidence="1">
    <location>
        <begin position="18"/>
        <end position="105"/>
    </location>
</feature>
<feature type="chain" id="PRO_5045584581" description="EF-hand domain-containing protein" evidence="2">
    <location>
        <begin position="20"/>
        <end position="186"/>
    </location>
</feature>
<evidence type="ECO:0000259" key="3">
    <source>
        <dbReference type="PROSITE" id="PS50222"/>
    </source>
</evidence>
<keyword evidence="5" id="KW-1185">Reference proteome</keyword>
<feature type="compositionally biased region" description="Polar residues" evidence="1">
    <location>
        <begin position="49"/>
        <end position="72"/>
    </location>
</feature>
<feature type="domain" description="EF-hand" evidence="3">
    <location>
        <begin position="106"/>
        <end position="141"/>
    </location>
</feature>
<dbReference type="Proteomes" id="UP001302249">
    <property type="component" value="Chromosome"/>
</dbReference>
<proteinExistence type="predicted"/>
<dbReference type="Gene3D" id="1.10.238.10">
    <property type="entry name" value="EF-hand"/>
    <property type="match status" value="1"/>
</dbReference>
<name>A0ABZ0BBI9_9SPHN</name>
<feature type="signal peptide" evidence="2">
    <location>
        <begin position="1"/>
        <end position="19"/>
    </location>
</feature>
<reference evidence="4 5" key="1">
    <citation type="submission" date="2023-09" db="EMBL/GenBank/DDBJ databases">
        <authorList>
            <person name="Rey-Velasco X."/>
        </authorList>
    </citation>
    <scope>NUCLEOTIDE SEQUENCE [LARGE SCALE GENOMIC DNA]</scope>
    <source>
        <strain evidence="4 5">W311</strain>
    </source>
</reference>
<evidence type="ECO:0000256" key="2">
    <source>
        <dbReference type="SAM" id="SignalP"/>
    </source>
</evidence>
<sequence length="186" mass="18791">MLKYALLAGAMMISAPASAQNVPAEGQDSPAADTMSQGAPQTPPADPSADTTQSTETGVDTATQGDMSAQDSTGEDGVVQDGTTQDSTGVTTGADTQSQGGTTADQVGAMIDSQFGTYDADGSGDLNAAEFNNWMASLRSTSEPGFDPSAASSQQWMTQAYAQADADHDGGVSKTELTTFLAGSAR</sequence>